<protein>
    <submittedName>
        <fullName evidence="1">Uncharacterized protein</fullName>
    </submittedName>
</protein>
<dbReference type="EMBL" id="JAYWVC010000326">
    <property type="protein sequence ID" value="MED7828169.1"/>
    <property type="molecule type" value="Genomic_DNA"/>
</dbReference>
<dbReference type="RefSeq" id="WP_329512525.1">
    <property type="nucleotide sequence ID" value="NZ_BAAAYZ010000123.1"/>
</dbReference>
<dbReference type="Proteomes" id="UP001333996">
    <property type="component" value="Unassembled WGS sequence"/>
</dbReference>
<reference evidence="1" key="1">
    <citation type="submission" date="2024-01" db="EMBL/GenBank/DDBJ databases">
        <title>First draft genome sequence data of TA4-1, the type strain of Gram-positive actinobacterium Streptomyces chiangmaiensis.</title>
        <authorList>
            <person name="Yasawong M."/>
            <person name="Nantapong N."/>
        </authorList>
    </citation>
    <scope>NUCLEOTIDE SEQUENCE</scope>
    <source>
        <strain evidence="1">TA4-1</strain>
    </source>
</reference>
<gene>
    <name evidence="1" type="ORF">VXC91_41415</name>
</gene>
<organism evidence="1 2">
    <name type="scientific">Streptomyces chiangmaiensis</name>
    <dbReference type="NCBI Taxonomy" id="766497"/>
    <lineage>
        <taxon>Bacteria</taxon>
        <taxon>Bacillati</taxon>
        <taxon>Actinomycetota</taxon>
        <taxon>Actinomycetes</taxon>
        <taxon>Kitasatosporales</taxon>
        <taxon>Streptomycetaceae</taxon>
        <taxon>Streptomyces</taxon>
    </lineage>
</organism>
<accession>A0ABU7FW60</accession>
<keyword evidence="2" id="KW-1185">Reference proteome</keyword>
<proteinExistence type="predicted"/>
<evidence type="ECO:0000313" key="2">
    <source>
        <dbReference type="Proteomes" id="UP001333996"/>
    </source>
</evidence>
<comment type="caution">
    <text evidence="1">The sequence shown here is derived from an EMBL/GenBank/DDBJ whole genome shotgun (WGS) entry which is preliminary data.</text>
</comment>
<name>A0ABU7FW60_9ACTN</name>
<sequence length="103" mass="11183">MATPAMRHPPFRPGGIRALRKPHDPAGAFHHEAFDVVGGQAVARRCEIMYTGSGGDEINAYHSRTRAEPPMPEPVPSLDAKAARALTDVNEHLAPIPVLPYRP</sequence>
<evidence type="ECO:0000313" key="1">
    <source>
        <dbReference type="EMBL" id="MED7828169.1"/>
    </source>
</evidence>